<organism evidence="1 2">
    <name type="scientific">Candidatus Mycobacterium wuenschmannii</name>
    <dbReference type="NCBI Taxonomy" id="3027808"/>
    <lineage>
        <taxon>Bacteria</taxon>
        <taxon>Bacillati</taxon>
        <taxon>Actinomycetota</taxon>
        <taxon>Actinomycetes</taxon>
        <taxon>Mycobacteriales</taxon>
        <taxon>Mycobacteriaceae</taxon>
        <taxon>Mycobacterium</taxon>
    </lineage>
</organism>
<dbReference type="SUPFAM" id="SSF48452">
    <property type="entry name" value="TPR-like"/>
    <property type="match status" value="1"/>
</dbReference>
<evidence type="ECO:0000313" key="1">
    <source>
        <dbReference type="EMBL" id="WIM89675.1"/>
    </source>
</evidence>
<dbReference type="Proteomes" id="UP001236585">
    <property type="component" value="Chromosome"/>
</dbReference>
<sequence>MTVGSSEAGISAFLSYPQEMAAQADSLRKRMLARGWGVGEYGRPRLGDNLQGSINESFEAANLFVVLVPIAGANSHVQRAEIGQILERAWQDADARVAVVAPAVGAIPPALRNRKFVTYYSHEDAGLEKWPSSPTAVDGFLDLLLQPRADGDKQLGGEAEAMRQWRNRLVHLGRAPVDEIPTEDRQTVLESLRQELEFGSSAAAVVQDGNLEHLLNRILLSEALGDRELAERFYRLIRADTGGNDFLPTAESADAEYSRALAAYEVAAFDEARTAFERAAEINRTVRGDSDPRTIASMHNAALAAARSGDVGRAEVLYRSALASAEQGLGPHHPQTAGIAYSLALINAANGDVPEAIRLFRMAEDAYRRVTPPDSPELAAVTRELERLTS</sequence>
<proteinExistence type="predicted"/>
<reference evidence="1 2" key="1">
    <citation type="journal article" date="2023" name="Microbiol. Resour. Announc.">
        <title>Complete Genome Sequence of Mycobacterium wuenschmanii, a novel Nontuberculous Mycobacterium Isolated from a captive population of Amazon Milk Frogs.</title>
        <authorList>
            <person name="Hicks J."/>
            <person name="Zeineldin M."/>
            <person name="Ward H."/>
            <person name="Wuenschmann A."/>
            <person name="Camp P."/>
            <person name="Farrell D."/>
            <person name="Lehman K."/>
            <person name="Thacker T."/>
            <person name="Cuthbert E."/>
        </authorList>
    </citation>
    <scope>NUCLEOTIDE SEQUENCE [LARGE SCALE GENOMIC DNA]</scope>
    <source>
        <strain evidence="1 2">Wuenschmanii</strain>
    </source>
</reference>
<dbReference type="InterPro" id="IPR011990">
    <property type="entry name" value="TPR-like_helical_dom_sf"/>
</dbReference>
<name>A0ABY8W1B9_9MYCO</name>
<gene>
    <name evidence="1" type="ORF">PT015_09725</name>
</gene>
<dbReference type="Gene3D" id="1.25.40.10">
    <property type="entry name" value="Tetratricopeptide repeat domain"/>
    <property type="match status" value="1"/>
</dbReference>
<dbReference type="RefSeq" id="WP_285190411.1">
    <property type="nucleotide sequence ID" value="NZ_CP126981.1"/>
</dbReference>
<accession>A0ABY8W1B9</accession>
<dbReference type="Pfam" id="PF13424">
    <property type="entry name" value="TPR_12"/>
    <property type="match status" value="1"/>
</dbReference>
<keyword evidence="2" id="KW-1185">Reference proteome</keyword>
<dbReference type="EMBL" id="CP126981">
    <property type="protein sequence ID" value="WIM89675.1"/>
    <property type="molecule type" value="Genomic_DNA"/>
</dbReference>
<evidence type="ECO:0000313" key="2">
    <source>
        <dbReference type="Proteomes" id="UP001236585"/>
    </source>
</evidence>
<protein>
    <submittedName>
        <fullName evidence="1">Tetratricopeptide repeat protein</fullName>
    </submittedName>
</protein>